<proteinExistence type="predicted"/>
<dbReference type="AlphaFoldDB" id="A0A8H8RSS6"/>
<comment type="caution">
    <text evidence="3">The sequence shown here is derived from an EMBL/GenBank/DDBJ whole genome shotgun (WGS) entry which is preliminary data.</text>
</comment>
<dbReference type="InterPro" id="IPR010730">
    <property type="entry name" value="HET"/>
</dbReference>
<protein>
    <submittedName>
        <fullName evidence="3">Vegetative incompatibility protein HET-E-1</fullName>
    </submittedName>
</protein>
<evidence type="ECO:0000259" key="1">
    <source>
        <dbReference type="Pfam" id="PF06985"/>
    </source>
</evidence>
<sequence>MWLLNVETHRLEEFSGSEIPDYAILSHTWDEEEVTFQEIHRKSALSKKGYTKIRETCLRARRHGLHYAWIDTCCIDKRSSTELAESINSMFQWYQNAAVCYVYLSDLPSGAHAGEGLAECRWFTRGWTLQELIAPRKVRFYDQQWCFLGTKSDLSEKISSITSINMKVLMGERQANCYSVATRMSWAAHRETKRIEDQAYSLLGIFDVHMPLMYGEGSGSFRRLQEAIIQRNNDMTIFAWDHEQGQEQTGSMGLFSPSPFGFAGSKACQYNRGEIDPVFSMTNKGLRFDRFACLYKRIQDDASGTESTRYSIPLGVDPGKPDAIHYFMQLRKVGPGVFLRDGKLLIDNGSLGHGPANRLPTLDFYIHADFQEAHVLESSRRHKAVHFPRHDQIRVQGVLPESHWDDSKKRFFTEFADDNLVLATSCLVKLETSQVHFVVCINFSTEVPSCRIFNAEKYQKQLSWLLRHQRFGHNVTWDDVEAELPRLLDFTNRMTVFAKGYESTISVLLEKKLVRSISEDEIFSLEIDIRESQQQFRTARLNPMQKIQPNGPELPLKRVTMTRLCRQQGEMRRVLGMITKKRAKKNTKMVMKKAAKVITKQKALTSRGRKSKIRMKLRPNSVG</sequence>
<keyword evidence="4" id="KW-1185">Reference proteome</keyword>
<dbReference type="Pfam" id="PF26640">
    <property type="entry name" value="DUF8212"/>
    <property type="match status" value="1"/>
</dbReference>
<evidence type="ECO:0000259" key="2">
    <source>
        <dbReference type="Pfam" id="PF26640"/>
    </source>
</evidence>
<evidence type="ECO:0000313" key="4">
    <source>
        <dbReference type="Proteomes" id="UP000462212"/>
    </source>
</evidence>
<dbReference type="Proteomes" id="UP000462212">
    <property type="component" value="Unassembled WGS sequence"/>
</dbReference>
<gene>
    <name evidence="3" type="primary">HET-E1_13</name>
    <name evidence="3" type="ORF">LSUB1_G003943</name>
</gene>
<dbReference type="InterPro" id="IPR058525">
    <property type="entry name" value="DUF8212"/>
</dbReference>
<name>A0A8H8RSS6_9HELO</name>
<reference evidence="3 4" key="1">
    <citation type="submission" date="2018-05" db="EMBL/GenBank/DDBJ databases">
        <title>Genome sequencing and assembly of the regulated plant pathogen Lachnellula willkommii and related sister species for the development of diagnostic species identification markers.</title>
        <authorList>
            <person name="Giroux E."/>
            <person name="Bilodeau G."/>
        </authorList>
    </citation>
    <scope>NUCLEOTIDE SEQUENCE [LARGE SCALE GENOMIC DNA]</scope>
    <source>
        <strain evidence="3 4">CBS 197.66</strain>
    </source>
</reference>
<dbReference type="PANTHER" id="PTHR10622">
    <property type="entry name" value="HET DOMAIN-CONTAINING PROTEIN"/>
    <property type="match status" value="1"/>
</dbReference>
<dbReference type="EMBL" id="QGMJ01000197">
    <property type="protein sequence ID" value="TVY40041.1"/>
    <property type="molecule type" value="Genomic_DNA"/>
</dbReference>
<dbReference type="Pfam" id="PF06985">
    <property type="entry name" value="HET"/>
    <property type="match status" value="1"/>
</dbReference>
<dbReference type="PANTHER" id="PTHR10622:SF12">
    <property type="entry name" value="HET DOMAIN-CONTAINING PROTEIN"/>
    <property type="match status" value="1"/>
</dbReference>
<accession>A0A8H8RSS6</accession>
<feature type="domain" description="DUF8212" evidence="2">
    <location>
        <begin position="221"/>
        <end position="244"/>
    </location>
</feature>
<organism evidence="3 4">
    <name type="scientific">Lachnellula subtilissima</name>
    <dbReference type="NCBI Taxonomy" id="602034"/>
    <lineage>
        <taxon>Eukaryota</taxon>
        <taxon>Fungi</taxon>
        <taxon>Dikarya</taxon>
        <taxon>Ascomycota</taxon>
        <taxon>Pezizomycotina</taxon>
        <taxon>Leotiomycetes</taxon>
        <taxon>Helotiales</taxon>
        <taxon>Lachnaceae</taxon>
        <taxon>Lachnellula</taxon>
    </lineage>
</organism>
<dbReference type="OrthoDB" id="674604at2759"/>
<feature type="domain" description="Heterokaryon incompatibility" evidence="1">
    <location>
        <begin position="22"/>
        <end position="106"/>
    </location>
</feature>
<evidence type="ECO:0000313" key="3">
    <source>
        <dbReference type="EMBL" id="TVY40041.1"/>
    </source>
</evidence>